<dbReference type="PATRIC" id="fig|2287.9.peg.2021"/>
<protein>
    <submittedName>
        <fullName evidence="1">Uncharacterized protein</fullName>
    </submittedName>
</protein>
<evidence type="ECO:0000313" key="1">
    <source>
        <dbReference type="EMBL" id="SAI85483.1"/>
    </source>
</evidence>
<dbReference type="Proteomes" id="UP000076770">
    <property type="component" value="Chromosome i"/>
</dbReference>
<sequence length="81" mass="9858">MMIRYIIDTRVLELPHYEIIERKIDEIRESEGIVIISEVDPIRVLARLKIQKKVDIIVRLIHKNNQEEKKWIIYLIKSSYR</sequence>
<evidence type="ECO:0000313" key="2">
    <source>
        <dbReference type="Proteomes" id="UP000076770"/>
    </source>
</evidence>
<organism evidence="1 2">
    <name type="scientific">Saccharolobus solfataricus</name>
    <name type="common">Sulfolobus solfataricus</name>
    <dbReference type="NCBI Taxonomy" id="2287"/>
    <lineage>
        <taxon>Archaea</taxon>
        <taxon>Thermoproteota</taxon>
        <taxon>Thermoprotei</taxon>
        <taxon>Sulfolobales</taxon>
        <taxon>Sulfolobaceae</taxon>
        <taxon>Saccharolobus</taxon>
    </lineage>
</organism>
<gene>
    <name evidence="1" type="ORF">SSOP1_1929</name>
</gene>
<name>A0A157T210_SACSO</name>
<dbReference type="AlphaFoldDB" id="A0A157T210"/>
<dbReference type="EMBL" id="LT549890">
    <property type="protein sequence ID" value="SAI85483.1"/>
    <property type="molecule type" value="Genomic_DNA"/>
</dbReference>
<accession>A0A157T210</accession>
<reference evidence="2" key="1">
    <citation type="submission" date="2016-04" db="EMBL/GenBank/DDBJ databases">
        <authorList>
            <person name="Shah S.A."/>
            <person name="Garrett R.A."/>
        </authorList>
    </citation>
    <scope>NUCLEOTIDE SEQUENCE [LARGE SCALE GENOMIC DNA]</scope>
    <source>
        <strain evidence="2">ATCC 35091 / DSM 1616 / JCM 8930 / NBRC 15331 / P1</strain>
    </source>
</reference>
<proteinExistence type="predicted"/>